<evidence type="ECO:0000313" key="2">
    <source>
        <dbReference type="Proteomes" id="UP000678393"/>
    </source>
</evidence>
<reference evidence="1" key="1">
    <citation type="submission" date="2021-04" db="EMBL/GenBank/DDBJ databases">
        <authorList>
            <consortium name="Molecular Ecology Group"/>
        </authorList>
    </citation>
    <scope>NUCLEOTIDE SEQUENCE</scope>
</reference>
<feature type="non-terminal residue" evidence="1">
    <location>
        <position position="54"/>
    </location>
</feature>
<proteinExistence type="predicted"/>
<organism evidence="1 2">
    <name type="scientific">Candidula unifasciata</name>
    <dbReference type="NCBI Taxonomy" id="100452"/>
    <lineage>
        <taxon>Eukaryota</taxon>
        <taxon>Metazoa</taxon>
        <taxon>Spiralia</taxon>
        <taxon>Lophotrochozoa</taxon>
        <taxon>Mollusca</taxon>
        <taxon>Gastropoda</taxon>
        <taxon>Heterobranchia</taxon>
        <taxon>Euthyneura</taxon>
        <taxon>Panpulmonata</taxon>
        <taxon>Eupulmonata</taxon>
        <taxon>Stylommatophora</taxon>
        <taxon>Helicina</taxon>
        <taxon>Helicoidea</taxon>
        <taxon>Geomitridae</taxon>
        <taxon>Candidula</taxon>
    </lineage>
</organism>
<comment type="caution">
    <text evidence="1">The sequence shown here is derived from an EMBL/GenBank/DDBJ whole genome shotgun (WGS) entry which is preliminary data.</text>
</comment>
<accession>A0A8S3YL14</accession>
<keyword evidence="2" id="KW-1185">Reference proteome</keyword>
<dbReference type="AlphaFoldDB" id="A0A8S3YL14"/>
<sequence length="54" mass="6142">TTTHRSSSLHLYICTRRHTIRSVACSLCFITKYTHSIALPNIAKYTNSVSFLNI</sequence>
<gene>
    <name evidence="1" type="ORF">CUNI_LOCUS2636</name>
</gene>
<protein>
    <submittedName>
        <fullName evidence="1">Uncharacterized protein</fullName>
    </submittedName>
</protein>
<dbReference type="Proteomes" id="UP000678393">
    <property type="component" value="Unassembled WGS sequence"/>
</dbReference>
<feature type="non-terminal residue" evidence="1">
    <location>
        <position position="1"/>
    </location>
</feature>
<evidence type="ECO:0000313" key="1">
    <source>
        <dbReference type="EMBL" id="CAG5117078.1"/>
    </source>
</evidence>
<name>A0A8S3YL14_9EUPU</name>
<dbReference type="EMBL" id="CAJHNH020000343">
    <property type="protein sequence ID" value="CAG5117078.1"/>
    <property type="molecule type" value="Genomic_DNA"/>
</dbReference>